<dbReference type="Gene3D" id="1.25.40.10">
    <property type="entry name" value="Tetratricopeptide repeat domain"/>
    <property type="match status" value="1"/>
</dbReference>
<evidence type="ECO:0000256" key="3">
    <source>
        <dbReference type="ARBA" id="ARBA00022803"/>
    </source>
</evidence>
<feature type="domain" description="STI1" evidence="5">
    <location>
        <begin position="224"/>
        <end position="262"/>
    </location>
</feature>
<keyword evidence="7" id="KW-1185">Reference proteome</keyword>
<dbReference type="Pfam" id="PF16546">
    <property type="entry name" value="SGTA_dimer"/>
    <property type="match status" value="1"/>
</dbReference>
<dbReference type="Pfam" id="PF13181">
    <property type="entry name" value="TPR_8"/>
    <property type="match status" value="1"/>
</dbReference>
<dbReference type="GO" id="GO:0006620">
    <property type="term" value="P:post-translational protein targeting to endoplasmic reticulum membrane"/>
    <property type="evidence" value="ECO:0007669"/>
    <property type="project" value="TreeGrafter"/>
</dbReference>
<organism evidence="6 7">
    <name type="scientific">Boothiomyces macroporosus</name>
    <dbReference type="NCBI Taxonomy" id="261099"/>
    <lineage>
        <taxon>Eukaryota</taxon>
        <taxon>Fungi</taxon>
        <taxon>Fungi incertae sedis</taxon>
        <taxon>Chytridiomycota</taxon>
        <taxon>Chytridiomycota incertae sedis</taxon>
        <taxon>Chytridiomycetes</taxon>
        <taxon>Rhizophydiales</taxon>
        <taxon>Terramycetaceae</taxon>
        <taxon>Boothiomyces</taxon>
    </lineage>
</organism>
<dbReference type="FunFam" id="1.25.40.10:FF:000207">
    <property type="entry name" value="Small glutamine-rich tetratricopeptide repeat-containing protein"/>
    <property type="match status" value="1"/>
</dbReference>
<dbReference type="EMBL" id="JADGKB010000012">
    <property type="protein sequence ID" value="KAJ3260303.1"/>
    <property type="molecule type" value="Genomic_DNA"/>
</dbReference>
<dbReference type="AlphaFoldDB" id="A0AAD5Y5B2"/>
<feature type="domain" description="STI1" evidence="5">
    <location>
        <begin position="271"/>
        <end position="310"/>
    </location>
</feature>
<dbReference type="Gene3D" id="1.20.5.420">
    <property type="entry name" value="Immunoglobulin FC, subunit C"/>
    <property type="match status" value="1"/>
</dbReference>
<evidence type="ECO:0000256" key="4">
    <source>
        <dbReference type="PROSITE-ProRule" id="PRU00339"/>
    </source>
</evidence>
<reference evidence="6" key="1">
    <citation type="submission" date="2020-05" db="EMBL/GenBank/DDBJ databases">
        <title>Phylogenomic resolution of chytrid fungi.</title>
        <authorList>
            <person name="Stajich J.E."/>
            <person name="Amses K."/>
            <person name="Simmons R."/>
            <person name="Seto K."/>
            <person name="Myers J."/>
            <person name="Bonds A."/>
            <person name="Quandt C.A."/>
            <person name="Barry K."/>
            <person name="Liu P."/>
            <person name="Grigoriev I."/>
            <person name="Longcore J.E."/>
            <person name="James T.Y."/>
        </authorList>
    </citation>
    <scope>NUCLEOTIDE SEQUENCE</scope>
    <source>
        <strain evidence="6">PLAUS21</strain>
    </source>
</reference>
<dbReference type="InterPro" id="IPR032374">
    <property type="entry name" value="SGTA_dimer"/>
</dbReference>
<evidence type="ECO:0000256" key="2">
    <source>
        <dbReference type="ARBA" id="ARBA00022737"/>
    </source>
</evidence>
<evidence type="ECO:0000313" key="6">
    <source>
        <dbReference type="EMBL" id="KAJ3260303.1"/>
    </source>
</evidence>
<protein>
    <recommendedName>
        <fullName evidence="5">STI1 domain-containing protein</fullName>
    </recommendedName>
</protein>
<dbReference type="SMART" id="SM00727">
    <property type="entry name" value="STI1"/>
    <property type="match status" value="2"/>
</dbReference>
<dbReference type="Proteomes" id="UP001210925">
    <property type="component" value="Unassembled WGS sequence"/>
</dbReference>
<evidence type="ECO:0000313" key="7">
    <source>
        <dbReference type="Proteomes" id="UP001210925"/>
    </source>
</evidence>
<dbReference type="SUPFAM" id="SSF48452">
    <property type="entry name" value="TPR-like"/>
    <property type="match status" value="1"/>
</dbReference>
<dbReference type="SMART" id="SM00028">
    <property type="entry name" value="TPR"/>
    <property type="match status" value="3"/>
</dbReference>
<keyword evidence="3 4" id="KW-0802">TPR repeat</keyword>
<feature type="repeat" description="TPR" evidence="4">
    <location>
        <begin position="121"/>
        <end position="154"/>
    </location>
</feature>
<comment type="caution">
    <text evidence="6">The sequence shown here is derived from an EMBL/GenBank/DDBJ whole genome shotgun (WGS) entry which is preliminary data.</text>
</comment>
<proteinExistence type="inferred from homology"/>
<keyword evidence="2" id="KW-0677">Repeat</keyword>
<dbReference type="InterPro" id="IPR019734">
    <property type="entry name" value="TPR_rpt"/>
</dbReference>
<dbReference type="GO" id="GO:0072380">
    <property type="term" value="C:TRC complex"/>
    <property type="evidence" value="ECO:0007669"/>
    <property type="project" value="TreeGrafter"/>
</dbReference>
<feature type="repeat" description="TPR" evidence="4">
    <location>
        <begin position="155"/>
        <end position="188"/>
    </location>
</feature>
<sequence>MGDQKKLAYAICDFLSRNIKNGTIKSDDAEGIEVAIQCIGEAFGVSYPENTELKAAANLEQVFNVFLKTQEQAQPKKKEKVVNKELAEDLKSQGNKLLATKNYAEAIVKYTEAIEADDTNAVYYSNRAAAYSQQGNHELAAQDAKQALKINPDYSKAYSRLGHAEYCLGNYQAAVDAYTKGSEMEPNNASIKQSLAAAQQKLGSVSRQAADPVGSSPFGGMGGMPDISQMMNDPNIMNMAAKMMSNPAVANMMSNPAIANMMNGARNGGGMPDIASLMNNPEIAQMASSLMSDPEAMNTLMSNPALANLAKNLPKE</sequence>
<dbReference type="PROSITE" id="PS50005">
    <property type="entry name" value="TPR"/>
    <property type="match status" value="2"/>
</dbReference>
<dbReference type="PANTHER" id="PTHR45831:SF2">
    <property type="entry name" value="LD24721P"/>
    <property type="match status" value="1"/>
</dbReference>
<dbReference type="InterPro" id="IPR011990">
    <property type="entry name" value="TPR-like_helical_dom_sf"/>
</dbReference>
<evidence type="ECO:0000259" key="5">
    <source>
        <dbReference type="SMART" id="SM00727"/>
    </source>
</evidence>
<dbReference type="GO" id="GO:0016020">
    <property type="term" value="C:membrane"/>
    <property type="evidence" value="ECO:0007669"/>
    <property type="project" value="TreeGrafter"/>
</dbReference>
<dbReference type="InterPro" id="IPR006636">
    <property type="entry name" value="STI1_HS-bd"/>
</dbReference>
<comment type="similarity">
    <text evidence="1">Belongs to the SGT family.</text>
</comment>
<evidence type="ECO:0000256" key="1">
    <source>
        <dbReference type="ARBA" id="ARBA00008175"/>
    </source>
</evidence>
<dbReference type="GO" id="GO:0060090">
    <property type="term" value="F:molecular adaptor activity"/>
    <property type="evidence" value="ECO:0007669"/>
    <property type="project" value="TreeGrafter"/>
</dbReference>
<accession>A0AAD5Y5B2</accession>
<name>A0AAD5Y5B2_9FUNG</name>
<dbReference type="InterPro" id="IPR047150">
    <property type="entry name" value="SGT"/>
</dbReference>
<gene>
    <name evidence="6" type="ORF">HK103_000938</name>
</gene>
<dbReference type="Gene3D" id="1.10.260.100">
    <property type="match status" value="1"/>
</dbReference>
<dbReference type="PANTHER" id="PTHR45831">
    <property type="entry name" value="LD24721P"/>
    <property type="match status" value="1"/>
</dbReference>
<dbReference type="Pfam" id="PF00515">
    <property type="entry name" value="TPR_1"/>
    <property type="match status" value="1"/>
</dbReference>